<proteinExistence type="predicted"/>
<dbReference type="RefSeq" id="YP_009603451.1">
    <property type="nucleotide sequence ID" value="NC_041951.1"/>
</dbReference>
<dbReference type="EMBL" id="KU160641">
    <property type="protein sequence ID" value="ALY08678.1"/>
    <property type="molecule type" value="Genomic_DNA"/>
</dbReference>
<name>A0A0U4ID06_9CAUD</name>
<dbReference type="KEGG" id="vg:40079331"/>
<organism evidence="1 2">
    <name type="scientific">Arthrobacter phage CapnMurica</name>
    <dbReference type="NCBI Taxonomy" id="1772294"/>
    <lineage>
        <taxon>Viruses</taxon>
        <taxon>Duplodnaviria</taxon>
        <taxon>Heunggongvirae</taxon>
        <taxon>Uroviricota</taxon>
        <taxon>Caudoviricetes</taxon>
        <taxon>Gordonvirus</taxon>
        <taxon>Gordonvirus captnmurica</taxon>
    </lineage>
</organism>
<evidence type="ECO:0000313" key="2">
    <source>
        <dbReference type="Proteomes" id="UP000222888"/>
    </source>
</evidence>
<sequence length="96" mass="10529">MGLPMLPEAKVTILVETFSGVDVIQVPLAVNPEIAMSPTFDSGGHLSSEHSIGFGCYALYDIDQNIIAQKETKPGVTMDLVILDMARKILRKRQEQ</sequence>
<gene>
    <name evidence="1" type="primary">78</name>
    <name evidence="1" type="ORF">CAPNMURICA_78</name>
</gene>
<evidence type="ECO:0000313" key="1">
    <source>
        <dbReference type="EMBL" id="ALY08678.1"/>
    </source>
</evidence>
<dbReference type="Proteomes" id="UP000222888">
    <property type="component" value="Segment"/>
</dbReference>
<protein>
    <submittedName>
        <fullName evidence="1">Uncharacterized protein</fullName>
    </submittedName>
</protein>
<keyword evidence="2" id="KW-1185">Reference proteome</keyword>
<accession>A0A0U4ID06</accession>
<reference evidence="1 2" key="1">
    <citation type="submission" date="2015-11" db="EMBL/GenBank/DDBJ databases">
        <authorList>
            <person name="Amegashie A.K."/>
            <person name="Borst K.R."/>
            <person name="Casazza W.J."/>
            <person name="Chen K.H."/>
            <person name="Evans D.R."/>
            <person name="Huang J."/>
            <person name="Kaku B.M."/>
            <person name="Khetarpal S.K."/>
            <person name="Keifer M.E."/>
            <person name="Kolev H.M."/>
            <person name="McDonald H.N."/>
            <person name="Nkangabwa M.S."/>
            <person name="Rickstrew G.A."/>
            <person name="Schlossman J.R."/>
            <person name="Tender C.M."/>
            <person name="Thomas C.G."/>
            <person name="Vanderveen L.N."/>
            <person name="Varma R.N."/>
            <person name="Wong N."/>
            <person name="Zhang C.W."/>
            <person name="Cutting C.L."/>
            <person name="Davison P.A."/>
            <person name="Braun M.A."/>
            <person name="Lopez A.J."/>
            <person name="Jarvik J.W."/>
            <person name="Bradley K.W."/>
            <person name="Asai D.J."/>
            <person name="Bowman C.A."/>
            <person name="Russell D.A."/>
            <person name="Pope W.H."/>
            <person name="Jacobs-Sera D."/>
            <person name="Hendrix R.W."/>
            <person name="Hatfull G.F."/>
        </authorList>
    </citation>
    <scope>NUCLEOTIDE SEQUENCE [LARGE SCALE GENOMIC DNA]</scope>
</reference>
<dbReference type="GeneID" id="40079331"/>